<gene>
    <name evidence="1" type="ORF">RHMOL_Rhmol02G0063800</name>
</gene>
<dbReference type="EMBL" id="CM046389">
    <property type="protein sequence ID" value="KAI8566716.1"/>
    <property type="molecule type" value="Genomic_DNA"/>
</dbReference>
<dbReference type="Proteomes" id="UP001062846">
    <property type="component" value="Chromosome 2"/>
</dbReference>
<reference evidence="1" key="1">
    <citation type="submission" date="2022-02" db="EMBL/GenBank/DDBJ databases">
        <title>Plant Genome Project.</title>
        <authorList>
            <person name="Zhang R.-G."/>
        </authorList>
    </citation>
    <scope>NUCLEOTIDE SEQUENCE</scope>
    <source>
        <strain evidence="1">AT1</strain>
    </source>
</reference>
<evidence type="ECO:0000313" key="2">
    <source>
        <dbReference type="Proteomes" id="UP001062846"/>
    </source>
</evidence>
<protein>
    <submittedName>
        <fullName evidence="1">Uncharacterized protein</fullName>
    </submittedName>
</protein>
<evidence type="ECO:0000313" key="1">
    <source>
        <dbReference type="EMBL" id="KAI8566716.1"/>
    </source>
</evidence>
<accession>A0ACC0PNH2</accession>
<comment type="caution">
    <text evidence="1">The sequence shown here is derived from an EMBL/GenBank/DDBJ whole genome shotgun (WGS) entry which is preliminary data.</text>
</comment>
<keyword evidence="2" id="KW-1185">Reference proteome</keyword>
<organism evidence="1 2">
    <name type="scientific">Rhododendron molle</name>
    <name type="common">Chinese azalea</name>
    <name type="synonym">Azalea mollis</name>
    <dbReference type="NCBI Taxonomy" id="49168"/>
    <lineage>
        <taxon>Eukaryota</taxon>
        <taxon>Viridiplantae</taxon>
        <taxon>Streptophyta</taxon>
        <taxon>Embryophyta</taxon>
        <taxon>Tracheophyta</taxon>
        <taxon>Spermatophyta</taxon>
        <taxon>Magnoliopsida</taxon>
        <taxon>eudicotyledons</taxon>
        <taxon>Gunneridae</taxon>
        <taxon>Pentapetalae</taxon>
        <taxon>asterids</taxon>
        <taxon>Ericales</taxon>
        <taxon>Ericaceae</taxon>
        <taxon>Ericoideae</taxon>
        <taxon>Rhodoreae</taxon>
        <taxon>Rhododendron</taxon>
    </lineage>
</organism>
<proteinExistence type="predicted"/>
<sequence>MLVGGSAGGKRRRRRKSGREGMEKLAAGEVEKRRGRGFKRCRSSSSSTPPRSLEREDRERTPCLISYHTNGFGLMLYAIDFDEKGCNKERNFCKRCRIELFTEGDGGDLGGAKGKEHDGPPLRRISLLKLGWFPCGKMFVALGSTVYVLGGEDEGFLSHDVYYFETANVKKSGGAEADGGWKQGPKMLSARCRGGALAVFFGGLPIAAYGSPSDTKIMFSGKATHCAYHVKSGTWEQLAWFVCSCGRKPFGVGNCMYYTWDGYLIAANTNTRWHFQGKIKGSRFEVGKGLCGEPRLVHLGGKDFCFFTLEAGRRSSRTKPLALTGHGLLLDGIPVRIKDDEVEEEVAGEVSRKLKVRNNVSTNIMFEEVDDEVEGQFDCCRL</sequence>
<name>A0ACC0PNH2_RHOML</name>